<sequence length="458" mass="51022">MLRRLTEWRRFIGAEEDPAERPQYEEDLNYMNSSAAAVLQQSPKGGQILLWAILAFVLLILVWAAMAAVDEFTRGEGRVIPSQKLQVIQNLEGGIVQEIFVREGEMVTRGQPLLRIDDTQFSSSFQETDVTLDQLTAKVARLEAEAAGEEFAPEGIEGVDPQFVAQEIALYSSRKLERKTNERVIREQLLQKEQEMSELVARTNQLERSYKLLESELNLTRPLVADGAVSEVEMLRLERQGNDLLGELEAAQLSIPRARAAIDEVKEKLEASRLVFQSEVQSELAEVRGELSRQIQSSKAAEDRVKRTLVRSPVAGTVKQMMVDTIGGVIRPGVDIVEIVPSEDKLLVEARIRPSDIAFISPGQVANVKVTAYDFAIHGGLSGRVVNISPDTIVDEEGDSYYLVRVETDAAFVGTEEQLMPIIPGMVVSVDILTGKKTILDYLLKPILKTKQLALRER</sequence>
<dbReference type="Gene3D" id="2.40.50.100">
    <property type="match status" value="1"/>
</dbReference>
<evidence type="ECO:0000256" key="6">
    <source>
        <dbReference type="ARBA" id="ARBA00022692"/>
    </source>
</evidence>
<feature type="transmembrane region" description="Helical" evidence="9">
    <location>
        <begin position="48"/>
        <end position="69"/>
    </location>
</feature>
<dbReference type="SUPFAM" id="SSF111369">
    <property type="entry name" value="HlyD-like secretion proteins"/>
    <property type="match status" value="1"/>
</dbReference>
<dbReference type="PANTHER" id="PTHR30386">
    <property type="entry name" value="MEMBRANE FUSION SUBUNIT OF EMRAB-TOLC MULTIDRUG EFFLUX PUMP"/>
    <property type="match status" value="1"/>
</dbReference>
<dbReference type="EMBL" id="JACHXZ010000002">
    <property type="protein sequence ID" value="MBB3168008.1"/>
    <property type="molecule type" value="Genomic_DNA"/>
</dbReference>
<evidence type="ECO:0000256" key="5">
    <source>
        <dbReference type="ARBA" id="ARBA00022519"/>
    </source>
</evidence>
<keyword evidence="6 9" id="KW-0812">Transmembrane</keyword>
<comment type="caution">
    <text evidence="13">The sequence shown here is derived from an EMBL/GenBank/DDBJ whole genome shotgun (WGS) entry which is preliminary data.</text>
</comment>
<evidence type="ECO:0000256" key="4">
    <source>
        <dbReference type="ARBA" id="ARBA00022475"/>
    </source>
</evidence>
<evidence type="ECO:0000259" key="12">
    <source>
        <dbReference type="Pfam" id="PF26002"/>
    </source>
</evidence>
<dbReference type="PRINTS" id="PR01490">
    <property type="entry name" value="RTXTOXIND"/>
</dbReference>
<evidence type="ECO:0000256" key="2">
    <source>
        <dbReference type="ARBA" id="ARBA00009477"/>
    </source>
</evidence>
<dbReference type="SUPFAM" id="SSF56954">
    <property type="entry name" value="Outer membrane efflux proteins (OEP)"/>
    <property type="match status" value="1"/>
</dbReference>
<keyword evidence="14" id="KW-1185">Reference proteome</keyword>
<dbReference type="InterPro" id="IPR010129">
    <property type="entry name" value="T1SS_HlyD"/>
</dbReference>
<protein>
    <recommendedName>
        <fullName evidence="9">Membrane fusion protein (MFP) family protein</fullName>
    </recommendedName>
</protein>
<dbReference type="PANTHER" id="PTHR30386:SF26">
    <property type="entry name" value="TRANSPORT PROTEIN COMB"/>
    <property type="match status" value="1"/>
</dbReference>
<feature type="coiled-coil region" evidence="10">
    <location>
        <begin position="189"/>
        <end position="216"/>
    </location>
</feature>
<dbReference type="NCBIfam" id="TIGR01843">
    <property type="entry name" value="type_I_hlyD"/>
    <property type="match status" value="1"/>
</dbReference>
<dbReference type="GO" id="GO:0009306">
    <property type="term" value="P:protein secretion"/>
    <property type="evidence" value="ECO:0007669"/>
    <property type="project" value="InterPro"/>
</dbReference>
<dbReference type="Gene3D" id="1.10.287.470">
    <property type="entry name" value="Helix hairpin bin"/>
    <property type="match status" value="1"/>
</dbReference>
<dbReference type="AlphaFoldDB" id="A0A839UR35"/>
<dbReference type="Pfam" id="PF25994">
    <property type="entry name" value="HH_AprE"/>
    <property type="match status" value="1"/>
</dbReference>
<keyword evidence="5 9" id="KW-0997">Cell inner membrane</keyword>
<keyword evidence="10" id="KW-0175">Coiled coil</keyword>
<name>A0A839UR35_9GAMM</name>
<organism evidence="13 14">
    <name type="scientific">Simiduia aestuariiviva</name>
    <dbReference type="NCBI Taxonomy" id="1510459"/>
    <lineage>
        <taxon>Bacteria</taxon>
        <taxon>Pseudomonadati</taxon>
        <taxon>Pseudomonadota</taxon>
        <taxon>Gammaproteobacteria</taxon>
        <taxon>Cellvibrionales</taxon>
        <taxon>Cellvibrionaceae</taxon>
        <taxon>Simiduia</taxon>
    </lineage>
</organism>
<keyword evidence="8 9" id="KW-0472">Membrane</keyword>
<dbReference type="RefSeq" id="WP_343048927.1">
    <property type="nucleotide sequence ID" value="NZ_JACHXZ010000002.1"/>
</dbReference>
<keyword evidence="7 9" id="KW-1133">Transmembrane helix</keyword>
<feature type="coiled-coil region" evidence="10">
    <location>
        <begin position="125"/>
        <end position="152"/>
    </location>
</feature>
<dbReference type="GO" id="GO:0005886">
    <property type="term" value="C:plasma membrane"/>
    <property type="evidence" value="ECO:0007669"/>
    <property type="project" value="UniProtKB-SubCell"/>
</dbReference>
<comment type="subcellular location">
    <subcellularLocation>
        <location evidence="1 9">Cell inner membrane</location>
        <topology evidence="1 9">Single-pass membrane protein</topology>
    </subcellularLocation>
</comment>
<evidence type="ECO:0000256" key="1">
    <source>
        <dbReference type="ARBA" id="ARBA00004377"/>
    </source>
</evidence>
<gene>
    <name evidence="13" type="ORF">FHS30_001192</name>
</gene>
<dbReference type="Proteomes" id="UP000559987">
    <property type="component" value="Unassembled WGS sequence"/>
</dbReference>
<dbReference type="InterPro" id="IPR058982">
    <property type="entry name" value="Beta-barrel_AprE"/>
</dbReference>
<feature type="domain" description="AprE-like beta-barrel" evidence="12">
    <location>
        <begin position="346"/>
        <end position="435"/>
    </location>
</feature>
<evidence type="ECO:0000256" key="3">
    <source>
        <dbReference type="ARBA" id="ARBA00022448"/>
    </source>
</evidence>
<evidence type="ECO:0000313" key="13">
    <source>
        <dbReference type="EMBL" id="MBB3168008.1"/>
    </source>
</evidence>
<evidence type="ECO:0000313" key="14">
    <source>
        <dbReference type="Proteomes" id="UP000559987"/>
    </source>
</evidence>
<comment type="similarity">
    <text evidence="2 9">Belongs to the membrane fusion protein (MFP) (TC 8.A.1) family.</text>
</comment>
<keyword evidence="4 9" id="KW-1003">Cell membrane</keyword>
<dbReference type="InterPro" id="IPR058781">
    <property type="entry name" value="HH_AprE-like"/>
</dbReference>
<accession>A0A839UR35</accession>
<dbReference type="InterPro" id="IPR050739">
    <property type="entry name" value="MFP"/>
</dbReference>
<evidence type="ECO:0000256" key="7">
    <source>
        <dbReference type="ARBA" id="ARBA00022989"/>
    </source>
</evidence>
<feature type="domain" description="AprE-like long alpha-helical hairpin" evidence="11">
    <location>
        <begin position="123"/>
        <end position="304"/>
    </location>
</feature>
<reference evidence="13 14" key="1">
    <citation type="submission" date="2020-08" db="EMBL/GenBank/DDBJ databases">
        <title>Genomic Encyclopedia of Type Strains, Phase III (KMG-III): the genomes of soil and plant-associated and newly described type strains.</title>
        <authorList>
            <person name="Whitman W."/>
        </authorList>
    </citation>
    <scope>NUCLEOTIDE SEQUENCE [LARGE SCALE GENOMIC DNA]</scope>
    <source>
        <strain evidence="13 14">CECT 8571</strain>
    </source>
</reference>
<dbReference type="Gene3D" id="2.40.30.170">
    <property type="match status" value="1"/>
</dbReference>
<evidence type="ECO:0000256" key="8">
    <source>
        <dbReference type="ARBA" id="ARBA00023136"/>
    </source>
</evidence>
<dbReference type="InterPro" id="IPR006144">
    <property type="entry name" value="Secretion_HlyD_CS"/>
</dbReference>
<dbReference type="PROSITE" id="PS00543">
    <property type="entry name" value="HLYD_FAMILY"/>
    <property type="match status" value="1"/>
</dbReference>
<keyword evidence="3 9" id="KW-0813">Transport</keyword>
<evidence type="ECO:0000256" key="10">
    <source>
        <dbReference type="SAM" id="Coils"/>
    </source>
</evidence>
<evidence type="ECO:0000259" key="11">
    <source>
        <dbReference type="Pfam" id="PF25994"/>
    </source>
</evidence>
<dbReference type="Pfam" id="PF26002">
    <property type="entry name" value="Beta-barrel_AprE"/>
    <property type="match status" value="1"/>
</dbReference>
<proteinExistence type="inferred from homology"/>
<evidence type="ECO:0000256" key="9">
    <source>
        <dbReference type="RuleBase" id="RU365093"/>
    </source>
</evidence>